<dbReference type="AlphaFoldDB" id="A0A0M6YH92"/>
<keyword evidence="1" id="KW-0472">Membrane</keyword>
<dbReference type="RefSeq" id="WP_055084522.1">
    <property type="nucleotide sequence ID" value="NZ_CXSU01000011.1"/>
</dbReference>
<evidence type="ECO:0000313" key="2">
    <source>
        <dbReference type="EMBL" id="CTQ49722.1"/>
    </source>
</evidence>
<feature type="transmembrane region" description="Helical" evidence="1">
    <location>
        <begin position="66"/>
        <end position="85"/>
    </location>
</feature>
<dbReference type="OrthoDB" id="7632202at2"/>
<dbReference type="Proteomes" id="UP000049222">
    <property type="component" value="Unassembled WGS sequence"/>
</dbReference>
<organism evidence="2 3">
    <name type="scientific">Jannaschia donghaensis</name>
    <dbReference type="NCBI Taxonomy" id="420998"/>
    <lineage>
        <taxon>Bacteria</taxon>
        <taxon>Pseudomonadati</taxon>
        <taxon>Pseudomonadota</taxon>
        <taxon>Alphaproteobacteria</taxon>
        <taxon>Rhodobacterales</taxon>
        <taxon>Roseobacteraceae</taxon>
        <taxon>Jannaschia</taxon>
    </lineage>
</organism>
<protein>
    <recommendedName>
        <fullName evidence="4">Cation/multidrug efflux pump</fullName>
    </recommendedName>
</protein>
<accession>A0A0M6YH92</accession>
<proteinExistence type="predicted"/>
<dbReference type="EMBL" id="CXSU01000011">
    <property type="protein sequence ID" value="CTQ49722.1"/>
    <property type="molecule type" value="Genomic_DNA"/>
</dbReference>
<reference evidence="2 3" key="1">
    <citation type="submission" date="2015-07" db="EMBL/GenBank/DDBJ databases">
        <authorList>
            <person name="Noorani M."/>
        </authorList>
    </citation>
    <scope>NUCLEOTIDE SEQUENCE [LARGE SCALE GENOMIC DNA]</scope>
    <source>
        <strain evidence="2 3">CECT 7802</strain>
    </source>
</reference>
<evidence type="ECO:0000313" key="3">
    <source>
        <dbReference type="Proteomes" id="UP000049222"/>
    </source>
</evidence>
<keyword evidence="1" id="KW-1133">Transmembrane helix</keyword>
<name>A0A0M6YH92_9RHOB</name>
<sequence length="88" mass="10426">MFGLLRLFVVLMVLLTIVYWALVFYLRAGERDRLEAEWEAEQPPLPRERYVEIGIRDYQGSLRRKLLWGVYIVPIGTICALIYFVNYA</sequence>
<evidence type="ECO:0000256" key="1">
    <source>
        <dbReference type="SAM" id="Phobius"/>
    </source>
</evidence>
<gene>
    <name evidence="2" type="ORF">JDO7802_01738</name>
</gene>
<feature type="transmembrane region" description="Helical" evidence="1">
    <location>
        <begin position="6"/>
        <end position="26"/>
    </location>
</feature>
<dbReference type="STRING" id="420998.JDO7802_01738"/>
<keyword evidence="3" id="KW-1185">Reference proteome</keyword>
<evidence type="ECO:0008006" key="4">
    <source>
        <dbReference type="Google" id="ProtNLM"/>
    </source>
</evidence>
<keyword evidence="1" id="KW-0812">Transmembrane</keyword>